<feature type="region of interest" description="Disordered" evidence="1">
    <location>
        <begin position="340"/>
        <end position="373"/>
    </location>
</feature>
<feature type="region of interest" description="Disordered" evidence="1">
    <location>
        <begin position="923"/>
        <end position="946"/>
    </location>
</feature>
<evidence type="ECO:0000313" key="3">
    <source>
        <dbReference type="Proteomes" id="UP000799538"/>
    </source>
</evidence>
<name>A0A6A6GFU2_9PEZI</name>
<feature type="region of interest" description="Disordered" evidence="1">
    <location>
        <begin position="786"/>
        <end position="807"/>
    </location>
</feature>
<dbReference type="OrthoDB" id="3908395at2759"/>
<accession>A0A6A6GFU2</accession>
<dbReference type="Proteomes" id="UP000799538">
    <property type="component" value="Unassembled WGS sequence"/>
</dbReference>
<feature type="region of interest" description="Disordered" evidence="1">
    <location>
        <begin position="145"/>
        <end position="176"/>
    </location>
</feature>
<feature type="region of interest" description="Disordered" evidence="1">
    <location>
        <begin position="61"/>
        <end position="94"/>
    </location>
</feature>
<feature type="compositionally biased region" description="Polar residues" evidence="1">
    <location>
        <begin position="353"/>
        <end position="372"/>
    </location>
</feature>
<sequence>MDRGRVVLYDTLGGQIHDTAVDVDSPIIGLEWVQGVTPNAIGEFDMVPRRLKHESVFMTESGEEIENVPPPKQSDTAADIIPRRPSKRRSSGVVAALTMPETRSSREEIGELYDHDIAGTVVHSPPSSDQPARLQVGGGRDFADFFSPGRQGRSDGQRRYDAHSPMRSPPRPRIRSNTFVDRQGYYDVANQYSSHVSTSSQASEPAELDPNLTLSYLNAPTATDRNLPTRLRQDKTVFITPDYMITSSSDHTLDSSHQEQSSIQLVRSEVSTTSPIPFQTHDRVSTQTRRHAHPSPAKPKRRSQQRPSFTAYMNRTAASGLRRRSAGKINDRQFDATTLTGASTDSLAEEWVTSGSETEKATSTLPTGQPTTRRIDTMAQSDLLANVPRKDSVKKPALGIISPETIYYDTPTYPQTRKPGGLLESLRRDRPKTTLKAITSSSFMPSDPAKMPLPAPIRPPPPPPNGPEIMITPPQPERQGSRKRTHINAASKKSTGQPSEVPAIVPKRPLSLNGATEDYFQQKSSTERMPRLPGNFPMSTTSEEAYTASEWQDGDLLDENGNLCPPSKAIRQLCPRGSSLAPASPRIVDDQKTKKGMQNRAQKRPHGLEKSPMSKFHPAMKTAADHTHIPGEFESSGTTAEESRRLQHAMAHSGRPTKRQGETNWAALSEGLPLLDKRRNGIVRRRSSRKDMHQPDAAPPTDLQVQSPRAVPRKSKFTEGQIDGLTEAIVDAIKRASEVSVVPLTRDVDTMARNSGKQERLDWTSMSSGLTPSPLRIIRYYEDDTSPEQTGHLTPPTQHLTPHGKSHFSEMADTSVHQDAYRPGRHPPDRLSLDGTQVDERQHTASVKSGVCECCKALRDEISTLREEIMGLRADLTGYSIVLTDIGHGREEQSEKFVDRQDVRRAGRRAEDPVEVRTVGIVQGEVDQQMGKSRRGNDLHSFSETR</sequence>
<gene>
    <name evidence="2" type="ORF">BDZ85DRAFT_261058</name>
</gene>
<feature type="compositionally biased region" description="Basic and acidic residues" evidence="1">
    <location>
        <begin position="935"/>
        <end position="946"/>
    </location>
</feature>
<feature type="region of interest" description="Disordered" evidence="1">
    <location>
        <begin position="456"/>
        <end position="514"/>
    </location>
</feature>
<feature type="region of interest" description="Disordered" evidence="1">
    <location>
        <begin position="575"/>
        <end position="614"/>
    </location>
</feature>
<feature type="region of interest" description="Disordered" evidence="1">
    <location>
        <begin position="629"/>
        <end position="661"/>
    </location>
</feature>
<keyword evidence="3" id="KW-1185">Reference proteome</keyword>
<reference evidence="3" key="1">
    <citation type="journal article" date="2020" name="Stud. Mycol.">
        <title>101 Dothideomycetes genomes: A test case for predicting lifestyles and emergence of pathogens.</title>
        <authorList>
            <person name="Haridas S."/>
            <person name="Albert R."/>
            <person name="Binder M."/>
            <person name="Bloem J."/>
            <person name="LaButti K."/>
            <person name="Salamov A."/>
            <person name="Andreopoulos B."/>
            <person name="Baker S."/>
            <person name="Barry K."/>
            <person name="Bills G."/>
            <person name="Bluhm B."/>
            <person name="Cannon C."/>
            <person name="Castanera R."/>
            <person name="Culley D."/>
            <person name="Daum C."/>
            <person name="Ezra D."/>
            <person name="Gonzalez J."/>
            <person name="Henrissat B."/>
            <person name="Kuo A."/>
            <person name="Liang C."/>
            <person name="Lipzen A."/>
            <person name="Lutzoni F."/>
            <person name="Magnuson J."/>
            <person name="Mondo S."/>
            <person name="Nolan M."/>
            <person name="Ohm R."/>
            <person name="Pangilinan J."/>
            <person name="Park H.-J."/>
            <person name="Ramirez L."/>
            <person name="Alfaro M."/>
            <person name="Sun H."/>
            <person name="Tritt A."/>
            <person name="Yoshinaga Y."/>
            <person name="Zwiers L.-H."/>
            <person name="Turgeon B."/>
            <person name="Goodwin S."/>
            <person name="Spatafora J."/>
            <person name="Crous P."/>
            <person name="Grigoriev I."/>
        </authorList>
    </citation>
    <scope>NUCLEOTIDE SEQUENCE [LARGE SCALE GENOMIC DNA]</scope>
    <source>
        <strain evidence="3">CECT 20119</strain>
    </source>
</reference>
<dbReference type="EMBL" id="ML992505">
    <property type="protein sequence ID" value="KAF2224487.1"/>
    <property type="molecule type" value="Genomic_DNA"/>
</dbReference>
<dbReference type="AlphaFoldDB" id="A0A6A6GFU2"/>
<feature type="region of interest" description="Disordered" evidence="1">
    <location>
        <begin position="684"/>
        <end position="715"/>
    </location>
</feature>
<feature type="compositionally biased region" description="Polar residues" evidence="1">
    <location>
        <begin position="787"/>
        <end position="800"/>
    </location>
</feature>
<feature type="region of interest" description="Disordered" evidence="1">
    <location>
        <begin position="249"/>
        <end position="311"/>
    </location>
</feature>
<protein>
    <submittedName>
        <fullName evidence="2">Uncharacterized protein</fullName>
    </submittedName>
</protein>
<organism evidence="2 3">
    <name type="scientific">Elsinoe ampelina</name>
    <dbReference type="NCBI Taxonomy" id="302913"/>
    <lineage>
        <taxon>Eukaryota</taxon>
        <taxon>Fungi</taxon>
        <taxon>Dikarya</taxon>
        <taxon>Ascomycota</taxon>
        <taxon>Pezizomycotina</taxon>
        <taxon>Dothideomycetes</taxon>
        <taxon>Dothideomycetidae</taxon>
        <taxon>Myriangiales</taxon>
        <taxon>Elsinoaceae</taxon>
        <taxon>Elsinoe</taxon>
    </lineage>
</organism>
<evidence type="ECO:0000256" key="1">
    <source>
        <dbReference type="SAM" id="MobiDB-lite"/>
    </source>
</evidence>
<feature type="compositionally biased region" description="Pro residues" evidence="1">
    <location>
        <begin position="456"/>
        <end position="466"/>
    </location>
</feature>
<proteinExistence type="predicted"/>
<feature type="compositionally biased region" description="Basic residues" evidence="1">
    <location>
        <begin position="288"/>
        <end position="304"/>
    </location>
</feature>
<evidence type="ECO:0000313" key="2">
    <source>
        <dbReference type="EMBL" id="KAF2224487.1"/>
    </source>
</evidence>
<feature type="compositionally biased region" description="Basic and acidic residues" evidence="1">
    <location>
        <begin position="152"/>
        <end position="164"/>
    </location>
</feature>
<feature type="compositionally biased region" description="Polar residues" evidence="1">
    <location>
        <begin position="258"/>
        <end position="277"/>
    </location>
</feature>
<feature type="compositionally biased region" description="Basic residues" evidence="1">
    <location>
        <begin position="594"/>
        <end position="605"/>
    </location>
</feature>